<accession>A0ABT7TD78</accession>
<sequence>MNDDFSPRLTAMRDALVAEIDRTGAPGTAPARRRRPTRVTVLAALAAFVVGGGLTGGLTAAALPGADPDSAVETALAISARYQVEEVDHARVLGDPTFVVGHGDRTTTVIDPPRGADALTVAWTCLDAGTFRVEVDGIPVGDESCVSARAGQDPVTVGLLPITNEAATVTVTGAGPARWALWTSWTQRATIAEPSPQQDAETQDGVVTLQEYTTAFNRLQACMAQAGHPMAVVPLTYSEDGLWTSTPGGDGPWYQYGVASESVEVYDTQCYPREFEAVDTIWQTEHPQP</sequence>
<comment type="caution">
    <text evidence="2">The sequence shown here is derived from an EMBL/GenBank/DDBJ whole genome shotgun (WGS) entry which is preliminary data.</text>
</comment>
<keyword evidence="1" id="KW-1133">Transmembrane helix</keyword>
<keyword evidence="1" id="KW-0472">Membrane</keyword>
<protein>
    <submittedName>
        <fullName evidence="2">Uncharacterized protein</fullName>
    </submittedName>
</protein>
<evidence type="ECO:0000256" key="1">
    <source>
        <dbReference type="SAM" id="Phobius"/>
    </source>
</evidence>
<evidence type="ECO:0000313" key="3">
    <source>
        <dbReference type="Proteomes" id="UP001235720"/>
    </source>
</evidence>
<name>A0ABT7TD78_9MICO</name>
<dbReference type="EMBL" id="JAUCMM010000002">
    <property type="protein sequence ID" value="MDM7887521.1"/>
    <property type="molecule type" value="Genomic_DNA"/>
</dbReference>
<proteinExistence type="predicted"/>
<keyword evidence="1" id="KW-0812">Transmembrane</keyword>
<reference evidence="2 3" key="1">
    <citation type="submission" date="2023-06" db="EMBL/GenBank/DDBJ databases">
        <authorList>
            <person name="Feng G."/>
            <person name="Li J."/>
            <person name="Zhu H."/>
        </authorList>
    </citation>
    <scope>NUCLEOTIDE SEQUENCE [LARGE SCALE GENOMIC DNA]</scope>
    <source>
        <strain evidence="2 3">RHCJP20</strain>
    </source>
</reference>
<dbReference type="RefSeq" id="WP_289469254.1">
    <property type="nucleotide sequence ID" value="NZ_JAUCMM010000002.1"/>
</dbReference>
<keyword evidence="3" id="KW-1185">Reference proteome</keyword>
<evidence type="ECO:0000313" key="2">
    <source>
        <dbReference type="EMBL" id="MDM7887521.1"/>
    </source>
</evidence>
<feature type="transmembrane region" description="Helical" evidence="1">
    <location>
        <begin position="41"/>
        <end position="63"/>
    </location>
</feature>
<dbReference type="Proteomes" id="UP001235720">
    <property type="component" value="Unassembled WGS sequence"/>
</dbReference>
<organism evidence="2 3">
    <name type="scientific">Curtobacterium subtropicum</name>
    <dbReference type="NCBI Taxonomy" id="3055138"/>
    <lineage>
        <taxon>Bacteria</taxon>
        <taxon>Bacillati</taxon>
        <taxon>Actinomycetota</taxon>
        <taxon>Actinomycetes</taxon>
        <taxon>Micrococcales</taxon>
        <taxon>Microbacteriaceae</taxon>
        <taxon>Curtobacterium</taxon>
    </lineage>
</organism>
<gene>
    <name evidence="2" type="ORF">QUG98_03550</name>
</gene>